<sequence>MASIEESNSLFSVTRSICVGIGGTGRDVLVRIRENIVDAFGSLADLPIISFVQIDTDRGGSIPNYRGQNISFTPSEIVHIKVSLNQVNQFRQNFDTRSGNEHIDTPDDNILEWFPPELIKNLQAIENGAGAVRAIGRFALFKNYQKVVESLQQAHHRVLSANVQSLIERGMDVKPGLRVFVAGSLCGGTGGGMFLDMGYILRQLFARGVADFETHGYFIICPELYGGNQHVKANTYAALKELDFYNRFGTTFEAQYPGQFRLREQREPYNYTYLISNATPGNTFIIPPSAEAKEQITNNIAQKICLSFSSNATAAAEISARDNLKAIDGGEEAYDRHPRPNRQRYMTMGLASIYFPQEQISALAANQVKIEVLEFWESGLGTAPSAAQIQRVFAGRCAWETDSVGALLKKRLETLETSGTTVQAKITQWHNNQYAAISAARSVAEQDNLKVTLPQNFAALASYVRLGDNAKERGVWLAPLVEQTSGVITDIKDSINVFLAQILQPDHEFFGLENGLSWLQHLKQTFERARGEQLQDKKRPVDPSGELNGITQRMQHEVQAIRSQRFPWWGKTGKIQVAFRTAVDQVTALAKKNYQWQISRQVQLAAEELIEFTNQKIAALDNLRNSIHNEIIELQSNADRLTQTNVKKRIGLLIISAQDTQQLVEAVLPPQSSERRLALNRISTQIIQNSTLVNSDERPSLERFLQNQFEPADVRQALNRVVDQGTTTQMKKLRKSAVQQFMATMGSRQQLLAYLTELSQQSEVLLPLNLDDGYFNKADYKQSRIIAYHQPNDDSSVEAFQQLLQESDVLRNARVVPLPDSEQHHVIFVTEYAAFPLRLINSLEHGGLKYAYESTKGRYLHTNKNIEPSLTDVLPPPPDVVITVKELFFKCLGLGIFDGRDNGDLSLLSHSKRIFLGKDWSAIIDQLSWAQVQKAQENGASLTLTDFLGQQCSQKIQQLVENPSDWYGDSERNYVGQRQKVEALISEIRNYPREHINYSWVASVAGKDIENITGFEKKGILQELIQEIDRRIEQKIKTIEGTVTIEQEPPLLPD</sequence>
<dbReference type="OrthoDB" id="3400278at2"/>
<name>A0A2D2Q358_PARLV</name>
<dbReference type="KEGG" id="slw:BRW62_09000"/>
<evidence type="ECO:0000313" key="1">
    <source>
        <dbReference type="EMBL" id="ATS18859.1"/>
    </source>
</evidence>
<accession>A0A2D2Q358</accession>
<evidence type="ECO:0008006" key="3">
    <source>
        <dbReference type="Google" id="ProtNLM"/>
    </source>
</evidence>
<protein>
    <recommendedName>
        <fullName evidence="3">Tubulin-like protein</fullName>
    </recommendedName>
</protein>
<dbReference type="Gene3D" id="3.40.50.1440">
    <property type="entry name" value="Tubulin/FtsZ, GTPase domain"/>
    <property type="match status" value="1"/>
</dbReference>
<dbReference type="InterPro" id="IPR025904">
    <property type="entry name" value="Tubulin-like"/>
</dbReference>
<proteinExistence type="predicted"/>
<dbReference type="EMBL" id="CP018092">
    <property type="protein sequence ID" value="ATS18859.1"/>
    <property type="molecule type" value="Genomic_DNA"/>
</dbReference>
<dbReference type="InterPro" id="IPR036525">
    <property type="entry name" value="Tubulin/FtsZ_GTPase_sf"/>
</dbReference>
<dbReference type="Pfam" id="PF13809">
    <property type="entry name" value="Tubulin_2"/>
    <property type="match status" value="1"/>
</dbReference>
<dbReference type="Proteomes" id="UP000231057">
    <property type="component" value="Chromosome"/>
</dbReference>
<evidence type="ECO:0000313" key="2">
    <source>
        <dbReference type="Proteomes" id="UP000231057"/>
    </source>
</evidence>
<reference evidence="2" key="2">
    <citation type="journal article" date="2022" name="Front. Microbiol.">
        <title>Comparative Genomic Analysis Revealed Distinct Molecular Components and Organization of CO2-Concentrating Mechanism in Thermophilic Cyanobacteria.</title>
        <authorList>
            <person name="Tang J."/>
            <person name="Zhou H."/>
            <person name="Yao D."/>
            <person name="Riaz S."/>
            <person name="You D."/>
            <person name="Klepacz-Smolka A."/>
            <person name="Daroch M."/>
        </authorList>
    </citation>
    <scope>NUCLEOTIDE SEQUENCE [LARGE SCALE GENOMIC DNA]</scope>
    <source>
        <strain evidence="2">PCC 6715</strain>
    </source>
</reference>
<reference evidence="1 2" key="1">
    <citation type="submission" date="2016-11" db="EMBL/GenBank/DDBJ databases">
        <title>Complete genome sequence of thermophilic cyanobacteria strain Synechococcus sp. PCC6715.</title>
        <authorList>
            <person name="Tang J."/>
            <person name="Daroch M."/>
            <person name="Liang Y."/>
            <person name="Jiang D."/>
            <person name="Shah M."/>
        </authorList>
    </citation>
    <scope>NUCLEOTIDE SEQUENCE [LARGE SCALE GENOMIC DNA]</scope>
    <source>
        <strain evidence="1 2">PCC 6715</strain>
    </source>
</reference>
<dbReference type="AlphaFoldDB" id="A0A2D2Q358"/>
<dbReference type="RefSeq" id="WP_099799194.1">
    <property type="nucleotide sequence ID" value="NZ_CP018092.1"/>
</dbReference>
<gene>
    <name evidence="1" type="ORF">BRW62_09000</name>
</gene>
<organism evidence="1 2">
    <name type="scientific">Parathermosynechococcus lividus PCC 6715</name>
    <dbReference type="NCBI Taxonomy" id="1917166"/>
    <lineage>
        <taxon>Bacteria</taxon>
        <taxon>Bacillati</taxon>
        <taxon>Cyanobacteriota</taxon>
        <taxon>Cyanophyceae</taxon>
        <taxon>Acaryochloridales</taxon>
        <taxon>Thermosynechococcaceae</taxon>
        <taxon>Parathermosynechococcus</taxon>
    </lineage>
</organism>
<keyword evidence="2" id="KW-1185">Reference proteome</keyword>